<feature type="domain" description="DUF6265" evidence="1">
    <location>
        <begin position="42"/>
        <end position="151"/>
    </location>
</feature>
<organism evidence="2 3">
    <name type="scientific">Flavobacterium litorale</name>
    <dbReference type="NCBI Taxonomy" id="2856519"/>
    <lineage>
        <taxon>Bacteria</taxon>
        <taxon>Pseudomonadati</taxon>
        <taxon>Bacteroidota</taxon>
        <taxon>Flavobacteriia</taxon>
        <taxon>Flavobacteriales</taxon>
        <taxon>Flavobacteriaceae</taxon>
        <taxon>Flavobacterium</taxon>
    </lineage>
</organism>
<dbReference type="Pfam" id="PF19780">
    <property type="entry name" value="DUF6265"/>
    <property type="match status" value="1"/>
</dbReference>
<dbReference type="PROSITE" id="PS51257">
    <property type="entry name" value="PROKAR_LIPOPROTEIN"/>
    <property type="match status" value="1"/>
</dbReference>
<dbReference type="Proteomes" id="UP000825381">
    <property type="component" value="Chromosome"/>
</dbReference>
<protein>
    <recommendedName>
        <fullName evidence="1">DUF6265 domain-containing protein</fullName>
    </recommendedName>
</protein>
<dbReference type="RefSeq" id="WP_220639775.1">
    <property type="nucleotide sequence ID" value="NZ_CP080429.1"/>
</dbReference>
<name>A0ABX8V3Q6_9FLAO</name>
<dbReference type="InterPro" id="IPR046232">
    <property type="entry name" value="DUF6265"/>
</dbReference>
<evidence type="ECO:0000259" key="1">
    <source>
        <dbReference type="Pfam" id="PF19780"/>
    </source>
</evidence>
<accession>A0ABX8V3Q6</accession>
<evidence type="ECO:0000313" key="3">
    <source>
        <dbReference type="Proteomes" id="UP000825381"/>
    </source>
</evidence>
<sequence>MKKRMLLCTAILCSVIACKNKDIRGLVATAKTKTYKQINKANWLLGNWGNTSPKGTLTENWEKINDSVYNGQSFFVIEKDTVFSERIILKETSGKLAYIVNVAGQNGERPVWFEMTAIDDNKIVFENSKHDFPTKIVYNNIGNDSLVAEISGMKKGKPASQKFAMIRIK</sequence>
<evidence type="ECO:0000313" key="2">
    <source>
        <dbReference type="EMBL" id="QYJ67430.1"/>
    </source>
</evidence>
<keyword evidence="3" id="KW-1185">Reference proteome</keyword>
<gene>
    <name evidence="2" type="ORF">K1I41_07630</name>
</gene>
<dbReference type="EMBL" id="CP080429">
    <property type="protein sequence ID" value="QYJ67430.1"/>
    <property type="molecule type" value="Genomic_DNA"/>
</dbReference>
<reference evidence="2 3" key="1">
    <citation type="submission" date="2021-07" db="EMBL/GenBank/DDBJ databases">
        <title>Flavobacterium WSW3-B6 sp.nov, isolated from seaweed.</title>
        <authorList>
            <person name="Muhammad N."/>
            <person name="Ho H."/>
            <person name="Lee Y.-J."/>
            <person name="Nguyen T."/>
            <person name="Ho J."/>
            <person name="Kim S.-G."/>
        </authorList>
    </citation>
    <scope>NUCLEOTIDE SEQUENCE [LARGE SCALE GENOMIC DNA]</scope>
    <source>
        <strain evidence="2 3">WSW3-B6</strain>
    </source>
</reference>
<proteinExistence type="predicted"/>